<evidence type="ECO:0000256" key="6">
    <source>
        <dbReference type="PROSITE-ProRule" id="PRU00169"/>
    </source>
</evidence>
<keyword evidence="2" id="KW-0902">Two-component regulatory system</keyword>
<comment type="caution">
    <text evidence="8">The sequence shown here is derived from an EMBL/GenBank/DDBJ whole genome shotgun (WGS) entry which is preliminary data.</text>
</comment>
<protein>
    <submittedName>
        <fullName evidence="8">Two-component system response regulator</fullName>
    </submittedName>
</protein>
<dbReference type="InterPro" id="IPR001789">
    <property type="entry name" value="Sig_transdc_resp-reg_receiver"/>
</dbReference>
<evidence type="ECO:0000313" key="9">
    <source>
        <dbReference type="Proteomes" id="UP000094849"/>
    </source>
</evidence>
<gene>
    <name evidence="8" type="ORF">A3196_11385</name>
</gene>
<evidence type="ECO:0000256" key="4">
    <source>
        <dbReference type="ARBA" id="ARBA00023125"/>
    </source>
</evidence>
<dbReference type="Proteomes" id="UP000094849">
    <property type="component" value="Unassembled WGS sequence"/>
</dbReference>
<keyword evidence="9" id="KW-1185">Reference proteome</keyword>
<evidence type="ECO:0000256" key="2">
    <source>
        <dbReference type="ARBA" id="ARBA00023012"/>
    </source>
</evidence>
<dbReference type="Gene3D" id="3.40.50.2300">
    <property type="match status" value="1"/>
</dbReference>
<accession>A0A1E2URH6</accession>
<dbReference type="RefSeq" id="WP_069024488.1">
    <property type="nucleotide sequence ID" value="NZ_LVJZ01000003.1"/>
</dbReference>
<reference evidence="8 9" key="1">
    <citation type="submission" date="2016-03" db="EMBL/GenBank/DDBJ databases">
        <title>Chemosynthetic sulphur-oxidizing symbionts of marine invertebrate animals are capable of nitrogen fixation.</title>
        <authorList>
            <person name="Petersen J.M."/>
            <person name="Kemper A."/>
            <person name="Gruber-Vodicka H."/>
            <person name="Cardini U."/>
            <person name="Geest Mvander."/>
            <person name="Kleiner M."/>
            <person name="Bulgheresi S."/>
            <person name="Fussmann M."/>
            <person name="Herbold C."/>
            <person name="Seah B.K.B."/>
            <person name="Antony C.Paul."/>
            <person name="Liu D."/>
            <person name="Belitz A."/>
            <person name="Weber M."/>
        </authorList>
    </citation>
    <scope>NUCLEOTIDE SEQUENCE [LARGE SCALE GENOMIC DNA]</scope>
    <source>
        <strain evidence="8">G_D</strain>
    </source>
</reference>
<evidence type="ECO:0000313" key="8">
    <source>
        <dbReference type="EMBL" id="ODB97310.1"/>
    </source>
</evidence>
<dbReference type="STRING" id="1818881.A3196_11385"/>
<dbReference type="PANTHER" id="PTHR44591">
    <property type="entry name" value="STRESS RESPONSE REGULATOR PROTEIN 1"/>
    <property type="match status" value="1"/>
</dbReference>
<evidence type="ECO:0000256" key="5">
    <source>
        <dbReference type="ARBA" id="ARBA00023163"/>
    </source>
</evidence>
<sequence length="125" mass="13747">MGGEILVVDDEPNIVLSLEFLMKKAGYNVTTANNGVDALNSIKQQRPDLVLLDVMMPQMDGYEVCQAVRGDPELSSVRIIMLTARGRDVERDKGMALGADDYVTKPFATQELVEKVKSLLDRSSS</sequence>
<keyword evidence="1 6" id="KW-0597">Phosphoprotein</keyword>
<evidence type="ECO:0000256" key="3">
    <source>
        <dbReference type="ARBA" id="ARBA00023015"/>
    </source>
</evidence>
<dbReference type="GO" id="GO:0003677">
    <property type="term" value="F:DNA binding"/>
    <property type="evidence" value="ECO:0007669"/>
    <property type="project" value="UniProtKB-KW"/>
</dbReference>
<organism evidence="8 9">
    <name type="scientific">Candidatus Thiodiazotropha endoloripes</name>
    <dbReference type="NCBI Taxonomy" id="1818881"/>
    <lineage>
        <taxon>Bacteria</taxon>
        <taxon>Pseudomonadati</taxon>
        <taxon>Pseudomonadota</taxon>
        <taxon>Gammaproteobacteria</taxon>
        <taxon>Chromatiales</taxon>
        <taxon>Sedimenticolaceae</taxon>
        <taxon>Candidatus Thiodiazotropha</taxon>
    </lineage>
</organism>
<dbReference type="InterPro" id="IPR011006">
    <property type="entry name" value="CheY-like_superfamily"/>
</dbReference>
<dbReference type="InterPro" id="IPR050595">
    <property type="entry name" value="Bact_response_regulator"/>
</dbReference>
<keyword evidence="4" id="KW-0238">DNA-binding</keyword>
<dbReference type="AlphaFoldDB" id="A0A1E2URH6"/>
<dbReference type="Pfam" id="PF00072">
    <property type="entry name" value="Response_reg"/>
    <property type="match status" value="1"/>
</dbReference>
<keyword evidence="5" id="KW-0804">Transcription</keyword>
<dbReference type="GO" id="GO:0000160">
    <property type="term" value="P:phosphorelay signal transduction system"/>
    <property type="evidence" value="ECO:0007669"/>
    <property type="project" value="UniProtKB-KW"/>
</dbReference>
<evidence type="ECO:0000256" key="1">
    <source>
        <dbReference type="ARBA" id="ARBA00022553"/>
    </source>
</evidence>
<evidence type="ECO:0000259" key="7">
    <source>
        <dbReference type="PROSITE" id="PS50110"/>
    </source>
</evidence>
<dbReference type="FunFam" id="3.40.50.2300:FF:000001">
    <property type="entry name" value="DNA-binding response regulator PhoB"/>
    <property type="match status" value="1"/>
</dbReference>
<name>A0A1E2URH6_9GAMM</name>
<dbReference type="PROSITE" id="PS50110">
    <property type="entry name" value="RESPONSE_REGULATORY"/>
    <property type="match status" value="1"/>
</dbReference>
<feature type="modified residue" description="4-aspartylphosphate" evidence="6">
    <location>
        <position position="53"/>
    </location>
</feature>
<dbReference type="SMART" id="SM00448">
    <property type="entry name" value="REC"/>
    <property type="match status" value="1"/>
</dbReference>
<keyword evidence="3" id="KW-0805">Transcription regulation</keyword>
<dbReference type="PANTHER" id="PTHR44591:SF3">
    <property type="entry name" value="RESPONSE REGULATORY DOMAIN-CONTAINING PROTEIN"/>
    <property type="match status" value="1"/>
</dbReference>
<proteinExistence type="predicted"/>
<feature type="domain" description="Response regulatory" evidence="7">
    <location>
        <begin position="4"/>
        <end position="120"/>
    </location>
</feature>
<dbReference type="EMBL" id="LVJZ01000003">
    <property type="protein sequence ID" value="ODB97310.1"/>
    <property type="molecule type" value="Genomic_DNA"/>
</dbReference>
<dbReference type="SUPFAM" id="SSF52172">
    <property type="entry name" value="CheY-like"/>
    <property type="match status" value="1"/>
</dbReference>